<proteinExistence type="predicted"/>
<dbReference type="PROSITE" id="PS50956">
    <property type="entry name" value="HTH_ASNC_2"/>
    <property type="match status" value="1"/>
</dbReference>
<keyword evidence="4" id="KW-0804">Transcription</keyword>
<dbReference type="GO" id="GO:0005829">
    <property type="term" value="C:cytosol"/>
    <property type="evidence" value="ECO:0007669"/>
    <property type="project" value="TreeGrafter"/>
</dbReference>
<evidence type="ECO:0000313" key="7">
    <source>
        <dbReference type="EMBL" id="VVM12879.1"/>
    </source>
</evidence>
<evidence type="ECO:0000256" key="5">
    <source>
        <dbReference type="ARBA" id="ARBA00039227"/>
    </source>
</evidence>
<reference evidence="7" key="1">
    <citation type="submission" date="2019-09" db="EMBL/GenBank/DDBJ databases">
        <authorList>
            <person name="Chandra G."/>
            <person name="Truman W A."/>
        </authorList>
    </citation>
    <scope>NUCLEOTIDE SEQUENCE</scope>
    <source>
        <strain evidence="7">PS683</strain>
    </source>
</reference>
<dbReference type="SUPFAM" id="SSF46785">
    <property type="entry name" value="Winged helix' DNA-binding domain"/>
    <property type="match status" value="1"/>
</dbReference>
<dbReference type="InterPro" id="IPR036388">
    <property type="entry name" value="WH-like_DNA-bd_sf"/>
</dbReference>
<dbReference type="InterPro" id="IPR011008">
    <property type="entry name" value="Dimeric_a/b-barrel"/>
</dbReference>
<feature type="domain" description="HTH asnC-type" evidence="6">
    <location>
        <begin position="36"/>
        <end position="99"/>
    </location>
</feature>
<dbReference type="InterPro" id="IPR000485">
    <property type="entry name" value="AsnC-type_HTH_dom"/>
</dbReference>
<evidence type="ECO:0000256" key="4">
    <source>
        <dbReference type="ARBA" id="ARBA00023163"/>
    </source>
</evidence>
<keyword evidence="2" id="KW-0238">DNA-binding</keyword>
<name>A0A5E6UIS3_PSEFL</name>
<dbReference type="InterPro" id="IPR019887">
    <property type="entry name" value="Tscrpt_reg_AsnC/Lrp_C"/>
</dbReference>
<dbReference type="AlphaFoldDB" id="A0A5E6UIS3"/>
<keyword evidence="1" id="KW-0805">Transcription regulation</keyword>
<dbReference type="Gene3D" id="1.10.10.10">
    <property type="entry name" value="Winged helix-like DNA-binding domain superfamily/Winged helix DNA-binding domain"/>
    <property type="match status" value="1"/>
</dbReference>
<dbReference type="GO" id="GO:0043200">
    <property type="term" value="P:response to amino acid"/>
    <property type="evidence" value="ECO:0007669"/>
    <property type="project" value="TreeGrafter"/>
</dbReference>
<accession>A0A5E6UIS3</accession>
<dbReference type="Pfam" id="PF01037">
    <property type="entry name" value="AsnC_trans_reg"/>
    <property type="match status" value="1"/>
</dbReference>
<dbReference type="SUPFAM" id="SSF54909">
    <property type="entry name" value="Dimeric alpha+beta barrel"/>
    <property type="match status" value="1"/>
</dbReference>
<protein>
    <recommendedName>
        <fullName evidence="5">Leucine-responsive regulatory protein</fullName>
    </recommendedName>
</protein>
<dbReference type="Pfam" id="PF13404">
    <property type="entry name" value="HTH_AsnC-type"/>
    <property type="match status" value="1"/>
</dbReference>
<dbReference type="Gene3D" id="3.30.70.920">
    <property type="match status" value="1"/>
</dbReference>
<dbReference type="EMBL" id="LR700640">
    <property type="protein sequence ID" value="VVM12879.1"/>
    <property type="molecule type" value="Genomic_DNA"/>
</dbReference>
<dbReference type="InterPro" id="IPR019888">
    <property type="entry name" value="Tscrpt_reg_AsnC-like"/>
</dbReference>
<dbReference type="PRINTS" id="PR00033">
    <property type="entry name" value="HTHASNC"/>
</dbReference>
<keyword evidence="3" id="KW-0010">Activator</keyword>
<evidence type="ECO:0000259" key="6">
    <source>
        <dbReference type="PROSITE" id="PS50956"/>
    </source>
</evidence>
<dbReference type="PANTHER" id="PTHR30154:SF0">
    <property type="entry name" value="LEUCINE-RESPONSIVE REGULATORY PROTEIN"/>
    <property type="match status" value="1"/>
</dbReference>
<evidence type="ECO:0000256" key="1">
    <source>
        <dbReference type="ARBA" id="ARBA00023015"/>
    </source>
</evidence>
<dbReference type="SMART" id="SM00344">
    <property type="entry name" value="HTH_ASNC"/>
    <property type="match status" value="1"/>
</dbReference>
<gene>
    <name evidence="7" type="ORF">PS683_01169</name>
</gene>
<evidence type="ECO:0000256" key="2">
    <source>
        <dbReference type="ARBA" id="ARBA00023125"/>
    </source>
</evidence>
<organism evidence="7">
    <name type="scientific">Pseudomonas fluorescens</name>
    <dbReference type="NCBI Taxonomy" id="294"/>
    <lineage>
        <taxon>Bacteria</taxon>
        <taxon>Pseudomonadati</taxon>
        <taxon>Pseudomonadota</taxon>
        <taxon>Gammaproteobacteria</taxon>
        <taxon>Pseudomonadales</taxon>
        <taxon>Pseudomonadaceae</taxon>
        <taxon>Pseudomonas</taxon>
    </lineage>
</organism>
<dbReference type="InterPro" id="IPR036390">
    <property type="entry name" value="WH_DNA-bd_sf"/>
</dbReference>
<dbReference type="PANTHER" id="PTHR30154">
    <property type="entry name" value="LEUCINE-RESPONSIVE REGULATORY PROTEIN"/>
    <property type="match status" value="1"/>
</dbReference>
<sequence>MWRVWQTCNVCRHFFQPLEVNPMDNKANGPYSAPALDRIDEAIIEVLRHQGRITYEKLSSLVHLTPRPCLERVRKLERRGVIRGYGAIIDVQMVSPGLSLLVLVALSNQSGRSAQKAFEACVKACPQVFDCQLISGPFDYSLRMRCRDMEHYRVLSETWLNNDELHIDKLVAHPELAVVKNTATELA</sequence>
<evidence type="ECO:0000256" key="3">
    <source>
        <dbReference type="ARBA" id="ARBA00023159"/>
    </source>
</evidence>
<dbReference type="GO" id="GO:0043565">
    <property type="term" value="F:sequence-specific DNA binding"/>
    <property type="evidence" value="ECO:0007669"/>
    <property type="project" value="InterPro"/>
</dbReference>